<dbReference type="AlphaFoldDB" id="A0A8J4YBZ2"/>
<keyword evidence="10" id="KW-1185">Reference proteome</keyword>
<evidence type="ECO:0000256" key="7">
    <source>
        <dbReference type="PROSITE-ProRule" id="PRU00236"/>
    </source>
</evidence>
<comment type="similarity">
    <text evidence="6">Belongs to the sirtuin family. Class IV subfamily.</text>
</comment>
<evidence type="ECO:0000313" key="10">
    <source>
        <dbReference type="Proteomes" id="UP000770661"/>
    </source>
</evidence>
<dbReference type="GO" id="GO:0046872">
    <property type="term" value="F:metal ion binding"/>
    <property type="evidence" value="ECO:0007669"/>
    <property type="project" value="UniProtKB-KW"/>
</dbReference>
<dbReference type="EMBL" id="JACEEZ010006893">
    <property type="protein sequence ID" value="KAG0724467.1"/>
    <property type="molecule type" value="Genomic_DNA"/>
</dbReference>
<dbReference type="InterPro" id="IPR003000">
    <property type="entry name" value="Sirtuin"/>
</dbReference>
<evidence type="ECO:0000256" key="2">
    <source>
        <dbReference type="ARBA" id="ARBA00022679"/>
    </source>
</evidence>
<dbReference type="GO" id="GO:0070403">
    <property type="term" value="F:NAD+ binding"/>
    <property type="evidence" value="ECO:0007669"/>
    <property type="project" value="InterPro"/>
</dbReference>
<dbReference type="EC" id="2.3.1.286" evidence="1"/>
<name>A0A8J4YBZ2_CHIOP</name>
<dbReference type="PROSITE" id="PS50305">
    <property type="entry name" value="SIRTUIN"/>
    <property type="match status" value="1"/>
</dbReference>
<dbReference type="Pfam" id="PF02146">
    <property type="entry name" value="SIR2"/>
    <property type="match status" value="1"/>
</dbReference>
<evidence type="ECO:0000256" key="6">
    <source>
        <dbReference type="ARBA" id="ARBA00038170"/>
    </source>
</evidence>
<evidence type="ECO:0000313" key="9">
    <source>
        <dbReference type="EMBL" id="KAG0724467.1"/>
    </source>
</evidence>
<reference evidence="9" key="1">
    <citation type="submission" date="2020-07" db="EMBL/GenBank/DDBJ databases">
        <title>The High-quality genome of the commercially important snow crab, Chionoecetes opilio.</title>
        <authorList>
            <person name="Jeong J.-H."/>
            <person name="Ryu S."/>
        </authorList>
    </citation>
    <scope>NUCLEOTIDE SEQUENCE</scope>
    <source>
        <strain evidence="9">MADBK_172401_WGS</strain>
        <tissue evidence="9">Digestive gland</tissue>
    </source>
</reference>
<dbReference type="InterPro" id="IPR050134">
    <property type="entry name" value="NAD-dep_sirtuin_deacylases"/>
</dbReference>
<dbReference type="PANTHER" id="PTHR11085:SF12">
    <property type="entry name" value="NAD-DEPENDENT PROTEIN DEACYLASE SIRTUIN-6"/>
    <property type="match status" value="1"/>
</dbReference>
<keyword evidence="3" id="KW-0479">Metal-binding</keyword>
<evidence type="ECO:0000256" key="4">
    <source>
        <dbReference type="ARBA" id="ARBA00022833"/>
    </source>
</evidence>
<gene>
    <name evidence="9" type="primary">Sirt6_0</name>
    <name evidence="9" type="ORF">GWK47_005064</name>
</gene>
<accession>A0A8J4YBZ2</accession>
<evidence type="ECO:0000256" key="5">
    <source>
        <dbReference type="ARBA" id="ARBA00023027"/>
    </source>
</evidence>
<dbReference type="PANTHER" id="PTHR11085">
    <property type="entry name" value="NAD-DEPENDENT PROTEIN DEACYLASE SIRTUIN-5, MITOCHONDRIAL-RELATED"/>
    <property type="match status" value="1"/>
</dbReference>
<evidence type="ECO:0000256" key="3">
    <source>
        <dbReference type="ARBA" id="ARBA00022723"/>
    </source>
</evidence>
<evidence type="ECO:0000259" key="8">
    <source>
        <dbReference type="PROSITE" id="PS50305"/>
    </source>
</evidence>
<keyword evidence="5" id="KW-0520">NAD</keyword>
<keyword evidence="2" id="KW-0808">Transferase</keyword>
<comment type="caution">
    <text evidence="7">Lacks conserved residue(s) required for the propagation of feature annotation.</text>
</comment>
<protein>
    <recommendedName>
        <fullName evidence="1">protein acetyllysine N-acetyltransferase</fullName>
        <ecNumber evidence="1">2.3.1.286</ecNumber>
    </recommendedName>
</protein>
<dbReference type="Proteomes" id="UP000770661">
    <property type="component" value="Unassembled WGS sequence"/>
</dbReference>
<feature type="domain" description="Deacetylase sirtuin-type" evidence="8">
    <location>
        <begin position="27"/>
        <end position="146"/>
    </location>
</feature>
<dbReference type="Gene3D" id="2.20.28.200">
    <property type="match status" value="1"/>
</dbReference>
<dbReference type="GO" id="GO:0003714">
    <property type="term" value="F:transcription corepressor activity"/>
    <property type="evidence" value="ECO:0007669"/>
    <property type="project" value="TreeGrafter"/>
</dbReference>
<proteinExistence type="inferred from homology"/>
<dbReference type="OrthoDB" id="2919105at2759"/>
<dbReference type="InterPro" id="IPR029035">
    <property type="entry name" value="DHS-like_NAD/FAD-binding_dom"/>
</dbReference>
<evidence type="ECO:0000256" key="1">
    <source>
        <dbReference type="ARBA" id="ARBA00012928"/>
    </source>
</evidence>
<sequence>MACSYADGLSKYENKGKLGLPEKFDPAEEVERKAQTLAGWVRESKHTVVHTGAGISTAAGIPDFRGPKGVWTLEKEGLKPNVNISWDAAKPTLTHMAIVSLEQRGYVQYVVTQNIDGLHLRSGLPRKKLAELHGDMFVDKCNQCQR</sequence>
<dbReference type="GO" id="GO:0046969">
    <property type="term" value="F:histone H3K9 deacetylase activity, NAD-dependent"/>
    <property type="evidence" value="ECO:0007669"/>
    <property type="project" value="TreeGrafter"/>
</dbReference>
<keyword evidence="4" id="KW-0862">Zinc</keyword>
<comment type="caution">
    <text evidence="9">The sequence shown here is derived from an EMBL/GenBank/DDBJ whole genome shotgun (WGS) entry which is preliminary data.</text>
</comment>
<dbReference type="GO" id="GO:0005634">
    <property type="term" value="C:nucleus"/>
    <property type="evidence" value="ECO:0007669"/>
    <property type="project" value="TreeGrafter"/>
</dbReference>
<organism evidence="9 10">
    <name type="scientific">Chionoecetes opilio</name>
    <name type="common">Atlantic snow crab</name>
    <name type="synonym">Cancer opilio</name>
    <dbReference type="NCBI Taxonomy" id="41210"/>
    <lineage>
        <taxon>Eukaryota</taxon>
        <taxon>Metazoa</taxon>
        <taxon>Ecdysozoa</taxon>
        <taxon>Arthropoda</taxon>
        <taxon>Crustacea</taxon>
        <taxon>Multicrustacea</taxon>
        <taxon>Malacostraca</taxon>
        <taxon>Eumalacostraca</taxon>
        <taxon>Eucarida</taxon>
        <taxon>Decapoda</taxon>
        <taxon>Pleocyemata</taxon>
        <taxon>Brachyura</taxon>
        <taxon>Eubrachyura</taxon>
        <taxon>Majoidea</taxon>
        <taxon>Majidae</taxon>
        <taxon>Chionoecetes</taxon>
    </lineage>
</organism>
<dbReference type="SUPFAM" id="SSF52467">
    <property type="entry name" value="DHS-like NAD/FAD-binding domain"/>
    <property type="match status" value="1"/>
</dbReference>
<dbReference type="InterPro" id="IPR026590">
    <property type="entry name" value="Ssirtuin_cat_dom"/>
</dbReference>
<dbReference type="FunFam" id="3.40.50.1220:FF:000038">
    <property type="entry name" value="NAD-dependent protein deacetylase sirtuin-6 isoform X2"/>
    <property type="match status" value="1"/>
</dbReference>
<dbReference type="Gene3D" id="3.40.50.1220">
    <property type="entry name" value="TPP-binding domain"/>
    <property type="match status" value="1"/>
</dbReference>
<dbReference type="GO" id="GO:0000122">
    <property type="term" value="P:negative regulation of transcription by RNA polymerase II"/>
    <property type="evidence" value="ECO:0007669"/>
    <property type="project" value="TreeGrafter"/>
</dbReference>